<dbReference type="Gene3D" id="2.40.50.140">
    <property type="entry name" value="Nucleic acid-binding proteins"/>
    <property type="match status" value="1"/>
</dbReference>
<proteinExistence type="predicted"/>
<dbReference type="InterPro" id="IPR002059">
    <property type="entry name" value="CSP_DNA-bd"/>
</dbReference>
<comment type="caution">
    <text evidence="2">The sequence shown here is derived from an EMBL/GenBank/DDBJ whole genome shotgun (WGS) entry which is preliminary data.</text>
</comment>
<organism evidence="2 3">
    <name type="scientific">Cyclotella cryptica</name>
    <dbReference type="NCBI Taxonomy" id="29204"/>
    <lineage>
        <taxon>Eukaryota</taxon>
        <taxon>Sar</taxon>
        <taxon>Stramenopiles</taxon>
        <taxon>Ochrophyta</taxon>
        <taxon>Bacillariophyta</taxon>
        <taxon>Coscinodiscophyceae</taxon>
        <taxon>Thalassiosirophycidae</taxon>
        <taxon>Stephanodiscales</taxon>
        <taxon>Stephanodiscaceae</taxon>
        <taxon>Cyclotella</taxon>
    </lineage>
</organism>
<dbReference type="PROSITE" id="PS51857">
    <property type="entry name" value="CSD_2"/>
    <property type="match status" value="1"/>
</dbReference>
<dbReference type="Pfam" id="PF00313">
    <property type="entry name" value="CSD"/>
    <property type="match status" value="1"/>
</dbReference>
<gene>
    <name evidence="2" type="ORF">HJC23_000914</name>
</gene>
<dbReference type="PANTHER" id="PTHR46565:SF20">
    <property type="entry name" value="COLD SHOCK DOMAIN-CONTAINING PROTEIN 4"/>
    <property type="match status" value="1"/>
</dbReference>
<dbReference type="SMART" id="SM00357">
    <property type="entry name" value="CSP"/>
    <property type="match status" value="1"/>
</dbReference>
<dbReference type="CDD" id="cd04458">
    <property type="entry name" value="CSP_CDS"/>
    <property type="match status" value="1"/>
</dbReference>
<keyword evidence="3" id="KW-1185">Reference proteome</keyword>
<dbReference type="PANTHER" id="PTHR46565">
    <property type="entry name" value="COLD SHOCK DOMAIN PROTEIN 2"/>
    <property type="match status" value="1"/>
</dbReference>
<dbReference type="AlphaFoldDB" id="A0ABD3QQY1"/>
<dbReference type="PRINTS" id="PR00050">
    <property type="entry name" value="COLDSHOCK"/>
</dbReference>
<dbReference type="PROSITE" id="PS00352">
    <property type="entry name" value="CSD_1"/>
    <property type="match status" value="1"/>
</dbReference>
<feature type="domain" description="CSD" evidence="1">
    <location>
        <begin position="77"/>
        <end position="143"/>
    </location>
</feature>
<dbReference type="InterPro" id="IPR019844">
    <property type="entry name" value="CSD_CS"/>
</dbReference>
<evidence type="ECO:0000259" key="1">
    <source>
        <dbReference type="PROSITE" id="PS51857"/>
    </source>
</evidence>
<protein>
    <recommendedName>
        <fullName evidence="1">CSD domain-containing protein</fullName>
    </recommendedName>
</protein>
<dbReference type="InterPro" id="IPR011129">
    <property type="entry name" value="CSD"/>
</dbReference>
<reference evidence="2 3" key="1">
    <citation type="journal article" date="2020" name="G3 (Bethesda)">
        <title>Improved Reference Genome for Cyclotella cryptica CCMP332, a Model for Cell Wall Morphogenesis, Salinity Adaptation, and Lipid Production in Diatoms (Bacillariophyta).</title>
        <authorList>
            <person name="Roberts W.R."/>
            <person name="Downey K.M."/>
            <person name="Ruck E.C."/>
            <person name="Traller J.C."/>
            <person name="Alverson A.J."/>
        </authorList>
    </citation>
    <scope>NUCLEOTIDE SEQUENCE [LARGE SCALE GENOMIC DNA]</scope>
    <source>
        <strain evidence="2 3">CCMP332</strain>
    </source>
</reference>
<sequence length="167" mass="18385">MLSRCTSRVRKPLSHHSINLVSRSLQHQVQPFRNHTIMFNILANSAARRAIAASSIRATSIPSMVARALFSDDATAKVKGTVKWFDAKKGFGFLIPDDGSQEVFVHHSAIHASGFRSLGDGEPVEFEVLQEPNGRWKALNVTGPDGAYVQGSPRRMGGGNDFHNERF</sequence>
<evidence type="ECO:0000313" key="3">
    <source>
        <dbReference type="Proteomes" id="UP001516023"/>
    </source>
</evidence>
<accession>A0ABD3QQY1</accession>
<evidence type="ECO:0000313" key="2">
    <source>
        <dbReference type="EMBL" id="KAL3801476.1"/>
    </source>
</evidence>
<dbReference type="EMBL" id="JABMIG020000026">
    <property type="protein sequence ID" value="KAL3801476.1"/>
    <property type="molecule type" value="Genomic_DNA"/>
</dbReference>
<name>A0ABD3QQY1_9STRA</name>
<dbReference type="SUPFAM" id="SSF50249">
    <property type="entry name" value="Nucleic acid-binding proteins"/>
    <property type="match status" value="1"/>
</dbReference>
<dbReference type="InterPro" id="IPR012340">
    <property type="entry name" value="NA-bd_OB-fold"/>
</dbReference>
<dbReference type="Proteomes" id="UP001516023">
    <property type="component" value="Unassembled WGS sequence"/>
</dbReference>